<organism evidence="2 3">
    <name type="scientific">Alicyclobacillus ferrooxydans</name>
    <dbReference type="NCBI Taxonomy" id="471514"/>
    <lineage>
        <taxon>Bacteria</taxon>
        <taxon>Bacillati</taxon>
        <taxon>Bacillota</taxon>
        <taxon>Bacilli</taxon>
        <taxon>Bacillales</taxon>
        <taxon>Alicyclobacillaceae</taxon>
        <taxon>Alicyclobacillus</taxon>
    </lineage>
</organism>
<dbReference type="Pfam" id="PF02036">
    <property type="entry name" value="SCP2"/>
    <property type="match status" value="1"/>
</dbReference>
<dbReference type="InterPro" id="IPR036527">
    <property type="entry name" value="SCP2_sterol-bd_dom_sf"/>
</dbReference>
<dbReference type="Gene3D" id="3.30.1050.10">
    <property type="entry name" value="SCP2 sterol-binding domain"/>
    <property type="match status" value="1"/>
</dbReference>
<comment type="caution">
    <text evidence="2">The sequence shown here is derived from an EMBL/GenBank/DDBJ whole genome shotgun (WGS) entry which is preliminary data.</text>
</comment>
<evidence type="ECO:0000259" key="1">
    <source>
        <dbReference type="Pfam" id="PF02036"/>
    </source>
</evidence>
<keyword evidence="3" id="KW-1185">Reference proteome</keyword>
<dbReference type="STRING" id="471514.AN477_06335"/>
<feature type="domain" description="SCP2" evidence="1">
    <location>
        <begin position="24"/>
        <end position="115"/>
    </location>
</feature>
<proteinExistence type="predicted"/>
<dbReference type="SUPFAM" id="SSF55718">
    <property type="entry name" value="SCP-like"/>
    <property type="match status" value="1"/>
</dbReference>
<dbReference type="AlphaFoldDB" id="A0A0P9CP22"/>
<name>A0A0P9CP22_9BACL</name>
<accession>A0A0P9CP22</accession>
<dbReference type="EMBL" id="LJCO01000030">
    <property type="protein sequence ID" value="KPV44608.1"/>
    <property type="molecule type" value="Genomic_DNA"/>
</dbReference>
<dbReference type="PATRIC" id="fig|471514.4.peg.4245"/>
<dbReference type="InterPro" id="IPR003033">
    <property type="entry name" value="SCP2_sterol-bd_dom"/>
</dbReference>
<sequence>MAKFSSSEDVYNVLGTFFREAATDDQMGPEIQKSKLVIQFTYTDPDSQITIDTTNIADGQYFTVIEGETDKQPDVSLSMKADVANQFWLGKLNLLMALSRRQMVAKGPIPKIMKLLPAITPAYAKYQAYLEQIGRSDLLQV</sequence>
<reference evidence="2 3" key="1">
    <citation type="submission" date="2015-09" db="EMBL/GenBank/DDBJ databases">
        <title>Draft genome sequence of Alicyclobacillus ferrooxydans DSM 22381.</title>
        <authorList>
            <person name="Hemp J."/>
        </authorList>
    </citation>
    <scope>NUCLEOTIDE SEQUENCE [LARGE SCALE GENOMIC DNA]</scope>
    <source>
        <strain evidence="2 3">TC-34</strain>
    </source>
</reference>
<evidence type="ECO:0000313" key="3">
    <source>
        <dbReference type="Proteomes" id="UP000050482"/>
    </source>
</evidence>
<gene>
    <name evidence="2" type="ORF">AN477_06335</name>
</gene>
<dbReference type="RefSeq" id="WP_054968326.1">
    <property type="nucleotide sequence ID" value="NZ_LJCO01000030.1"/>
</dbReference>
<dbReference type="Proteomes" id="UP000050482">
    <property type="component" value="Unassembled WGS sequence"/>
</dbReference>
<evidence type="ECO:0000313" key="2">
    <source>
        <dbReference type="EMBL" id="KPV44608.1"/>
    </source>
</evidence>
<protein>
    <recommendedName>
        <fullName evidence="1">SCP2 domain-containing protein</fullName>
    </recommendedName>
</protein>